<feature type="region of interest" description="Disordered" evidence="1">
    <location>
        <begin position="13"/>
        <end position="33"/>
    </location>
</feature>
<proteinExistence type="predicted"/>
<keyword evidence="2" id="KW-0472">Membrane</keyword>
<sequence>MRKIPVHSYRRWKRDESDDDDSDEGNKNTTPQITVRVTSTATVNKEDSTTAISVVSPSVLTNKANKEDVDVAVILVPVLFSLLLLAVFILCLIYKIRINAIWKQTMLQNGRKFKSNTDDITKENIRVCVHNSGYDKEVVLSSLPLEVPTKQTPVISDNNYSVLNRENDTKNYRAKNHSITSEYDLLNQSKRASSVENYSGNFYNTADPVLNTGDQECAYDKANEVDKMYMYTRVGQSKFNSAANQDIYSRMNQENDDYSMTIQGIDKSNEDQTSYYSSANHSTIYSTANQRNVYSSVGQRQNDYSVATQETIVKREDNAKY</sequence>
<evidence type="ECO:0000313" key="3">
    <source>
        <dbReference type="EnsemblMetazoa" id="G29859.1:cds"/>
    </source>
</evidence>
<dbReference type="Proteomes" id="UP000005408">
    <property type="component" value="Unassembled WGS sequence"/>
</dbReference>
<evidence type="ECO:0000256" key="1">
    <source>
        <dbReference type="SAM" id="MobiDB-lite"/>
    </source>
</evidence>
<keyword evidence="2" id="KW-1133">Transmembrane helix</keyword>
<protein>
    <submittedName>
        <fullName evidence="3">Uncharacterized protein</fullName>
    </submittedName>
</protein>
<name>A0A8W8LUW5_MAGGI</name>
<evidence type="ECO:0000313" key="4">
    <source>
        <dbReference type="Proteomes" id="UP000005408"/>
    </source>
</evidence>
<keyword evidence="4" id="KW-1185">Reference proteome</keyword>
<accession>A0A8W8LUW5</accession>
<reference evidence="3" key="1">
    <citation type="submission" date="2022-08" db="UniProtKB">
        <authorList>
            <consortium name="EnsemblMetazoa"/>
        </authorList>
    </citation>
    <scope>IDENTIFICATION</scope>
    <source>
        <strain evidence="3">05x7-T-G4-1.051#20</strain>
    </source>
</reference>
<organism evidence="3 4">
    <name type="scientific">Magallana gigas</name>
    <name type="common">Pacific oyster</name>
    <name type="synonym">Crassostrea gigas</name>
    <dbReference type="NCBI Taxonomy" id="29159"/>
    <lineage>
        <taxon>Eukaryota</taxon>
        <taxon>Metazoa</taxon>
        <taxon>Spiralia</taxon>
        <taxon>Lophotrochozoa</taxon>
        <taxon>Mollusca</taxon>
        <taxon>Bivalvia</taxon>
        <taxon>Autobranchia</taxon>
        <taxon>Pteriomorphia</taxon>
        <taxon>Ostreida</taxon>
        <taxon>Ostreoidea</taxon>
        <taxon>Ostreidae</taxon>
        <taxon>Magallana</taxon>
    </lineage>
</organism>
<keyword evidence="2" id="KW-0812">Transmembrane</keyword>
<evidence type="ECO:0000256" key="2">
    <source>
        <dbReference type="SAM" id="Phobius"/>
    </source>
</evidence>
<dbReference type="EnsemblMetazoa" id="G29859.1">
    <property type="protein sequence ID" value="G29859.1:cds"/>
    <property type="gene ID" value="G29859"/>
</dbReference>
<dbReference type="AlphaFoldDB" id="A0A8W8LUW5"/>
<feature type="transmembrane region" description="Helical" evidence="2">
    <location>
        <begin position="71"/>
        <end position="94"/>
    </location>
</feature>